<proteinExistence type="predicted"/>
<dbReference type="Proteomes" id="UP000830326">
    <property type="component" value="Chromosome"/>
</dbReference>
<organism evidence="1 2">
    <name type="scientific">Halobacillus amylolyticus</name>
    <dbReference type="NCBI Taxonomy" id="2932259"/>
    <lineage>
        <taxon>Bacteria</taxon>
        <taxon>Bacillati</taxon>
        <taxon>Bacillota</taxon>
        <taxon>Bacilli</taxon>
        <taxon>Bacillales</taxon>
        <taxon>Bacillaceae</taxon>
        <taxon>Halobacillus</taxon>
    </lineage>
</organism>
<name>A0ABY4HB68_9BACI</name>
<dbReference type="RefSeq" id="WP_245031793.1">
    <property type="nucleotide sequence ID" value="NZ_CP095075.1"/>
</dbReference>
<reference evidence="1" key="1">
    <citation type="submission" date="2022-04" db="EMBL/GenBank/DDBJ databases">
        <title>Halobacillus sp. isolated from saltern.</title>
        <authorList>
            <person name="Won M."/>
            <person name="Lee C.-M."/>
            <person name="Woen H.-Y."/>
            <person name="Kwon S.-W."/>
        </authorList>
    </citation>
    <scope>NUCLEOTIDE SEQUENCE</scope>
    <source>
        <strain evidence="1">SSHM10-5</strain>
    </source>
</reference>
<sequence length="72" mass="8297">MREKYKFTRQAAYPNRSGMAVPPFLTVENVICDLTPVVEQFSQIMVKSNNHIWSQSGQLFSINQTGKERHDP</sequence>
<evidence type="ECO:0000313" key="1">
    <source>
        <dbReference type="EMBL" id="UOR11638.1"/>
    </source>
</evidence>
<keyword evidence="2" id="KW-1185">Reference proteome</keyword>
<accession>A0ABY4HB68</accession>
<dbReference type="EMBL" id="CP095075">
    <property type="protein sequence ID" value="UOR11638.1"/>
    <property type="molecule type" value="Genomic_DNA"/>
</dbReference>
<evidence type="ECO:0000313" key="2">
    <source>
        <dbReference type="Proteomes" id="UP000830326"/>
    </source>
</evidence>
<gene>
    <name evidence="1" type="ORF">MUO15_18990</name>
</gene>
<protein>
    <submittedName>
        <fullName evidence="1">Uncharacterized protein</fullName>
    </submittedName>
</protein>